<dbReference type="InterPro" id="IPR043502">
    <property type="entry name" value="DNA/RNA_pol_sf"/>
</dbReference>
<protein>
    <recommendedName>
        <fullName evidence="11">DNA-directed RNA polymerase</fullName>
        <ecNumber evidence="11">2.7.7.6</ecNumber>
    </recommendedName>
</protein>
<sequence>MLRLQRRSISILKYSSLTPIANPQVVNSPIPIQKVESAIDKNFIDELFPKSNHLVQLEQPVLPIEVLSMHKSLNYSRLMEKISAMNAAMDVGDIDQAEFIFHKVWRTNRIEMKKILDCKVFEKFIENLLALQLQDQENPDSRSFEIRALEWFKSMQIEFQVKPGCHTFALFISYFLESGNIKAAQEKIVEMEKEKFTVKQLIEDPLFEEESEFMALDAVLKQMGKSIAPPTTVDSLILSAIKESADNDENENLEDSIELKPTDTIGVSILRKTLMGKKDITELDKYSQQLWLEQRAYQAAQEQFEEMQKTIPESQKAVNQLPLDLITQWHESLKEKIETEMQTLDPSKEDQEYVNFLRLLTPDILARITITELMKFPGTTSSKNKESFGQIRTIDMVLSIGNSIHREYNLQQMNRKSNLRQLNLQRHIHKIHSAGKLFNMTLRKAIAKLSNDEEGKSLGWNPDWGNRNIVNVGSFLLNIAVNTIKLPIKITCPDSPSGFRTDHILALKIVTEWKKEKSYNMLKIHNALHDLLANSFTSVYPWSLPMLVAPLPWITLHSGGYLQHRFPLVRVVNNEEHNDYLKAAADKDHLSSVMRSLDVLGSTAWKVNEKIFKVASWFWNEGVEAPGIPLLVNLPEIPIPEDVDTNPQSKKRYQAEKVKRQHKVQNAFSERCNTNYKLDIAKSFLGEKIYFPHNLDFRGRAYPLPPHLNHMGNDINRGLLMFYERKPLGESGLRWLKIHISNLYGFDKASMDERCKFTEDNLENILDSARDPINPWQLLAGCFELESAMDLADPTTYECGLPIHQDGSCNGLQHYAALGGDVPGAKAVNLVPSDRPGDVYTGVAKLVQEKVDQDCLSNHPEALLMKNRINRKLVKQTVMTNTYGVTRIGARDQIHSRLKEARVNEDPKTALTDEQMKKCAGYITGKVFDAMKDMFEGAREIQIWLTDAAKIVTKSIPESQIAKDQLEIYTNLVKLGIIESPDKTDETAENIQSNTENSQINSILEAVKEDSDFSDQNEFDLLEEEDPLNEKEILNVIKRNKKEPAKMTSMTWTTPLGLPIVQPYRKFNTMEVKTFMQTFKLIDSSRATPVNPSKQASAFPPNFVHSLDASHMMLTSLASVHDSYWTHACDVDSMSTLLRETFVRLHSKNIMERLREELLTRYKSHRIAVKITLNDEQREKYSQLYPKKRKQKVIKYWIPFDLPPLPKRGELNVGVVRDKQSISKKSKKKKAEMEPQKKDDIWEIGDEAERQRIRDFWIQLGEEERKQLVKLEKEAVLKKMKEQQKQTCSCNVCGRRRSDIESQLELLYNTYYEELEIFSNMQISAPESYQQHPHALDYHTHHHSHIPHLEEEEEDHMDDYEEEGSESEDSGIMEFGTSLTVKAHKGGILTVADDFLKNDGQKFLDLMEQLAQKKNRPPIEDRDSVPSDEDEEYEESNSDGYESEEHLSDQQKIEEGRRMFQLFAAKMFEQRVLTAYREKAAMERAAKLVQELEEEETQKRLKEEAKQKKLEREREKQRNLKQRQQEEKKALELKKKQEAEEKARILREERFQCSNFSIRQIKAQEDARIAELARQDAIQKEKELQKERQRQLAEEKLRKEKEEQRRKEEFAKAKKEAEEKAKLLAAQKVQRAINEANRKAEEERLRKEKEERLRKEKDEVVKRANEQRLEREKEKAANEAAQFTPKFATVNSREKLVDKKEKKSKKQKKPQLNTQKSVEIIKSGNSSGASSPRYSTGIQSSPPGLDDDELAPSVKQFFMNAKTNIPESQKYHPGNDTEMNFQSQPKTSKLGVELIPESNILPINMQHISPIPMNAINTMPRNHLDLNNMRVPSAERLMQMNHSLPVQNTGLGNGLNTMGISGLGNSARGHQLNEFQNNRGASMNGLQHSLHRVPSHPPHNAPQHIYSNAQSGPTARPTAQLMNQSGPQGNMMHSNPSMLSPGMELKSGISPTLGHPPNQSAPMRSWDGRYDQQREPQYTQQAWNSFVKPSFSGLGMTNAFTPNAADRKILMTEFADEFSEYNASNNVVSKILQDIGDNEAKWESSRGPPGFYNQNFQRWSPKGMSWLTVDDRSHFQEFAPDQFPGKNVHSFQ</sequence>
<comment type="subcellular location">
    <subcellularLocation>
        <location evidence="1">Cytoplasm</location>
    </subcellularLocation>
</comment>
<feature type="compositionally biased region" description="Basic and acidic residues" evidence="12">
    <location>
        <begin position="1636"/>
        <end position="1677"/>
    </location>
</feature>
<dbReference type="PANTHER" id="PTHR10102">
    <property type="entry name" value="DNA-DIRECTED RNA POLYMERASE, MITOCHONDRIAL"/>
    <property type="match status" value="1"/>
</dbReference>
<dbReference type="Pfam" id="PF00940">
    <property type="entry name" value="RNA_pol"/>
    <property type="match status" value="1"/>
</dbReference>
<keyword evidence="4 11" id="KW-0240">DNA-directed RNA polymerase</keyword>
<evidence type="ECO:0000256" key="8">
    <source>
        <dbReference type="ARBA" id="ARBA00023054"/>
    </source>
</evidence>
<dbReference type="InterPro" id="IPR037159">
    <property type="entry name" value="RNA_POL_N_sf"/>
</dbReference>
<dbReference type="GO" id="GO:0001018">
    <property type="term" value="F:mitochondrial promoter sequence-specific DNA binding"/>
    <property type="evidence" value="ECO:0007669"/>
    <property type="project" value="TreeGrafter"/>
</dbReference>
<dbReference type="InterPro" id="IPR025279">
    <property type="entry name" value="NST1"/>
</dbReference>
<dbReference type="SUPFAM" id="SSF56672">
    <property type="entry name" value="DNA/RNA polymerases"/>
    <property type="match status" value="1"/>
</dbReference>
<gene>
    <name evidence="14" type="primary">RPO41</name>
    <name evidence="14" type="ORF">HK103_007248</name>
</gene>
<feature type="compositionally biased region" description="Polar residues" evidence="12">
    <location>
        <begin position="1710"/>
        <end position="1742"/>
    </location>
</feature>
<dbReference type="Gene3D" id="1.10.287.280">
    <property type="match status" value="1"/>
</dbReference>
<evidence type="ECO:0000259" key="13">
    <source>
        <dbReference type="SMART" id="SM01311"/>
    </source>
</evidence>
<evidence type="ECO:0000256" key="10">
    <source>
        <dbReference type="ARBA" id="ARBA00048552"/>
    </source>
</evidence>
<comment type="caution">
    <text evidence="14">The sequence shown here is derived from an EMBL/GenBank/DDBJ whole genome shotgun (WGS) entry which is preliminary data.</text>
</comment>
<evidence type="ECO:0000256" key="6">
    <source>
        <dbReference type="ARBA" id="ARBA00022679"/>
    </source>
</evidence>
<evidence type="ECO:0000256" key="7">
    <source>
        <dbReference type="ARBA" id="ARBA00022695"/>
    </source>
</evidence>
<dbReference type="InterPro" id="IPR046950">
    <property type="entry name" value="DNA-dir_Rpol_C_phage-type"/>
</dbReference>
<evidence type="ECO:0000313" key="14">
    <source>
        <dbReference type="EMBL" id="KAJ3254366.1"/>
    </source>
</evidence>
<keyword evidence="15" id="KW-1185">Reference proteome</keyword>
<dbReference type="PANTHER" id="PTHR10102:SF0">
    <property type="entry name" value="DNA-DIRECTED RNA POLYMERASE, MITOCHONDRIAL"/>
    <property type="match status" value="1"/>
</dbReference>
<dbReference type="InterPro" id="IPR029262">
    <property type="entry name" value="RPOL_N"/>
</dbReference>
<dbReference type="PROSITE" id="PS00900">
    <property type="entry name" value="RNA_POL_PHAGE_1"/>
    <property type="match status" value="1"/>
</dbReference>
<accession>A0AAD5UGR3</accession>
<feature type="compositionally biased region" description="Basic and acidic residues" evidence="12">
    <location>
        <begin position="1497"/>
        <end position="1538"/>
    </location>
</feature>
<keyword evidence="5" id="KW-0963">Cytoplasm</keyword>
<dbReference type="Pfam" id="PF14700">
    <property type="entry name" value="RPOL_N"/>
    <property type="match status" value="1"/>
</dbReference>
<proteinExistence type="inferred from homology"/>
<evidence type="ECO:0000256" key="2">
    <source>
        <dbReference type="ARBA" id="ARBA00007112"/>
    </source>
</evidence>
<dbReference type="Gene3D" id="1.10.287.260">
    <property type="match status" value="1"/>
</dbReference>
<evidence type="ECO:0000256" key="12">
    <source>
        <dbReference type="SAM" id="MobiDB-lite"/>
    </source>
</evidence>
<feature type="region of interest" description="Disordered" evidence="12">
    <location>
        <begin position="1634"/>
        <end position="1748"/>
    </location>
</feature>
<dbReference type="GO" id="GO:0003899">
    <property type="term" value="F:DNA-directed RNA polymerase activity"/>
    <property type="evidence" value="ECO:0007669"/>
    <property type="project" value="UniProtKB-EC"/>
</dbReference>
<dbReference type="InterPro" id="IPR024075">
    <property type="entry name" value="DNA-dir_RNA_pol_helix_hairp_sf"/>
</dbReference>
<dbReference type="Proteomes" id="UP001210925">
    <property type="component" value="Unassembled WGS sequence"/>
</dbReference>
<evidence type="ECO:0000256" key="11">
    <source>
        <dbReference type="RuleBase" id="RU003805"/>
    </source>
</evidence>
<dbReference type="EC" id="2.7.7.6" evidence="11"/>
<evidence type="ECO:0000256" key="9">
    <source>
        <dbReference type="ARBA" id="ARBA00023163"/>
    </source>
</evidence>
<comment type="similarity">
    <text evidence="3 11">Belongs to the phage and mitochondrial RNA polymerase family.</text>
</comment>
<feature type="region of interest" description="Disordered" evidence="12">
    <location>
        <begin position="1341"/>
        <end position="1370"/>
    </location>
</feature>
<organism evidence="14 15">
    <name type="scientific">Boothiomyces macroporosus</name>
    <dbReference type="NCBI Taxonomy" id="261099"/>
    <lineage>
        <taxon>Eukaryota</taxon>
        <taxon>Fungi</taxon>
        <taxon>Fungi incertae sedis</taxon>
        <taxon>Chytridiomycota</taxon>
        <taxon>Chytridiomycota incertae sedis</taxon>
        <taxon>Chytridiomycetes</taxon>
        <taxon>Rhizophydiales</taxon>
        <taxon>Terramycetaceae</taxon>
        <taxon>Boothiomyces</taxon>
    </lineage>
</organism>
<keyword evidence="8" id="KW-0175">Coiled coil</keyword>
<feature type="compositionally biased region" description="Acidic residues" evidence="12">
    <location>
        <begin position="1426"/>
        <end position="1437"/>
    </location>
</feature>
<dbReference type="GO" id="GO:0006390">
    <property type="term" value="P:mitochondrial transcription"/>
    <property type="evidence" value="ECO:0007669"/>
    <property type="project" value="TreeGrafter"/>
</dbReference>
<name>A0AAD5UGR3_9FUNG</name>
<evidence type="ECO:0000256" key="3">
    <source>
        <dbReference type="ARBA" id="ARBA00009493"/>
    </source>
</evidence>
<feature type="region of interest" description="Disordered" evidence="12">
    <location>
        <begin position="1494"/>
        <end position="1538"/>
    </location>
</feature>
<dbReference type="SMART" id="SM01311">
    <property type="entry name" value="RPOL_N"/>
    <property type="match status" value="1"/>
</dbReference>
<dbReference type="EMBL" id="JADGKB010000087">
    <property type="protein sequence ID" value="KAJ3254366.1"/>
    <property type="molecule type" value="Genomic_DNA"/>
</dbReference>
<dbReference type="Pfam" id="PF13945">
    <property type="entry name" value="NST1"/>
    <property type="match status" value="1"/>
</dbReference>
<reference evidence="14" key="1">
    <citation type="submission" date="2020-05" db="EMBL/GenBank/DDBJ databases">
        <title>Phylogenomic resolution of chytrid fungi.</title>
        <authorList>
            <person name="Stajich J.E."/>
            <person name="Amses K."/>
            <person name="Simmons R."/>
            <person name="Seto K."/>
            <person name="Myers J."/>
            <person name="Bonds A."/>
            <person name="Quandt C.A."/>
            <person name="Barry K."/>
            <person name="Liu P."/>
            <person name="Grigoriev I."/>
            <person name="Longcore J.E."/>
            <person name="James T.Y."/>
        </authorList>
    </citation>
    <scope>NUCLEOTIDE SEQUENCE</scope>
    <source>
        <strain evidence="14">PLAUS21</strain>
    </source>
</reference>
<evidence type="ECO:0000256" key="5">
    <source>
        <dbReference type="ARBA" id="ARBA00022490"/>
    </source>
</evidence>
<feature type="compositionally biased region" description="Acidic residues" evidence="12">
    <location>
        <begin position="1350"/>
        <end position="1370"/>
    </location>
</feature>
<keyword evidence="9 11" id="KW-0804">Transcription</keyword>
<evidence type="ECO:0000256" key="4">
    <source>
        <dbReference type="ARBA" id="ARBA00022478"/>
    </source>
</evidence>
<dbReference type="InterPro" id="IPR002092">
    <property type="entry name" value="DNA-dir_Rpol_phage-type"/>
</dbReference>
<dbReference type="GO" id="GO:0034245">
    <property type="term" value="C:mitochondrial DNA-directed RNA polymerase complex"/>
    <property type="evidence" value="ECO:0007669"/>
    <property type="project" value="TreeGrafter"/>
</dbReference>
<comment type="catalytic activity">
    <reaction evidence="10 11">
        <text>RNA(n) + a ribonucleoside 5'-triphosphate = RNA(n+1) + diphosphate</text>
        <dbReference type="Rhea" id="RHEA:21248"/>
        <dbReference type="Rhea" id="RHEA-COMP:14527"/>
        <dbReference type="Rhea" id="RHEA-COMP:17342"/>
        <dbReference type="ChEBI" id="CHEBI:33019"/>
        <dbReference type="ChEBI" id="CHEBI:61557"/>
        <dbReference type="ChEBI" id="CHEBI:140395"/>
        <dbReference type="EC" id="2.7.7.6"/>
    </reaction>
</comment>
<feature type="compositionally biased region" description="Polar residues" evidence="12">
    <location>
        <begin position="1920"/>
        <end position="1936"/>
    </location>
</feature>
<dbReference type="PROSITE" id="PS00489">
    <property type="entry name" value="RNA_POL_PHAGE_2"/>
    <property type="match status" value="1"/>
</dbReference>
<feature type="compositionally biased region" description="Basic and acidic residues" evidence="12">
    <location>
        <begin position="1692"/>
        <end position="1701"/>
    </location>
</feature>
<feature type="domain" description="DNA-directed RNA polymerase N-terminal" evidence="13">
    <location>
        <begin position="287"/>
        <end position="602"/>
    </location>
</feature>
<evidence type="ECO:0000313" key="15">
    <source>
        <dbReference type="Proteomes" id="UP001210925"/>
    </source>
</evidence>
<feature type="region of interest" description="Disordered" evidence="12">
    <location>
        <begin position="1412"/>
        <end position="1451"/>
    </location>
</feature>
<dbReference type="Gene3D" id="1.10.1320.10">
    <property type="entry name" value="DNA-directed RNA polymerase, N-terminal domain"/>
    <property type="match status" value="1"/>
</dbReference>
<comment type="function">
    <text evidence="11">DNA-dependent RNA polymerase catalyzes the transcription of DNA into RNA using the four ribonucleoside triphosphates as substrates.</text>
</comment>
<keyword evidence="7 11" id="KW-0548">Nucleotidyltransferase</keyword>
<comment type="similarity">
    <text evidence="2">Belongs to the NST1 family.</text>
</comment>
<feature type="region of interest" description="Disordered" evidence="12">
    <location>
        <begin position="1908"/>
        <end position="1936"/>
    </location>
</feature>
<evidence type="ECO:0000256" key="1">
    <source>
        <dbReference type="ARBA" id="ARBA00004496"/>
    </source>
</evidence>
<dbReference type="Gene3D" id="1.10.150.20">
    <property type="entry name" value="5' to 3' exonuclease, C-terminal subdomain"/>
    <property type="match status" value="1"/>
</dbReference>
<feature type="region of interest" description="Disordered" evidence="12">
    <location>
        <begin position="1581"/>
        <end position="1613"/>
    </location>
</feature>
<keyword evidence="6 11" id="KW-0808">Transferase</keyword>